<gene>
    <name evidence="1" type="ORF">TorRG33x02_169810</name>
</gene>
<keyword evidence="2" id="KW-1185">Reference proteome</keyword>
<sequence length="111" mass="12501">MHVRCHVTSFAKKLRGNYKIILGVILEGDFATCHMLEGNSEDIRYIQSREVPDQSRGASRCQLRSPFIVFPKALFSNEFSSVGSLRLVDVNSGTLEYVDLITSTLSLVWHP</sequence>
<protein>
    <submittedName>
        <fullName evidence="1">Uncharacterized protein</fullName>
    </submittedName>
</protein>
<comment type="caution">
    <text evidence="1">The sequence shown here is derived from an EMBL/GenBank/DDBJ whole genome shotgun (WGS) entry which is preliminary data.</text>
</comment>
<reference evidence="2" key="1">
    <citation type="submission" date="2016-06" db="EMBL/GenBank/DDBJ databases">
        <title>Parallel loss of symbiosis genes in relatives of nitrogen-fixing non-legume Parasponia.</title>
        <authorList>
            <person name="Van Velzen R."/>
            <person name="Holmer R."/>
            <person name="Bu F."/>
            <person name="Rutten L."/>
            <person name="Van Zeijl A."/>
            <person name="Liu W."/>
            <person name="Santuari L."/>
            <person name="Cao Q."/>
            <person name="Sharma T."/>
            <person name="Shen D."/>
            <person name="Roswanjaya Y."/>
            <person name="Wardhani T."/>
            <person name="Kalhor M.S."/>
            <person name="Jansen J."/>
            <person name="Van den Hoogen J."/>
            <person name="Gungor B."/>
            <person name="Hartog M."/>
            <person name="Hontelez J."/>
            <person name="Verver J."/>
            <person name="Yang W.-C."/>
            <person name="Schijlen E."/>
            <person name="Repin R."/>
            <person name="Schilthuizen M."/>
            <person name="Schranz E."/>
            <person name="Heidstra R."/>
            <person name="Miyata K."/>
            <person name="Fedorova E."/>
            <person name="Kohlen W."/>
            <person name="Bisseling T."/>
            <person name="Smit S."/>
            <person name="Geurts R."/>
        </authorList>
    </citation>
    <scope>NUCLEOTIDE SEQUENCE [LARGE SCALE GENOMIC DNA]</scope>
    <source>
        <strain evidence="2">cv. RG33-2</strain>
    </source>
</reference>
<accession>A0A2P5ENT4</accession>
<dbReference type="EMBL" id="JXTC01000120">
    <property type="protein sequence ID" value="PON87204.1"/>
    <property type="molecule type" value="Genomic_DNA"/>
</dbReference>
<evidence type="ECO:0000313" key="2">
    <source>
        <dbReference type="Proteomes" id="UP000237000"/>
    </source>
</evidence>
<proteinExistence type="predicted"/>
<dbReference type="AlphaFoldDB" id="A0A2P5ENT4"/>
<name>A0A2P5ENT4_TREOI</name>
<evidence type="ECO:0000313" key="1">
    <source>
        <dbReference type="EMBL" id="PON87204.1"/>
    </source>
</evidence>
<dbReference type="InParanoid" id="A0A2P5ENT4"/>
<organism evidence="1 2">
    <name type="scientific">Trema orientale</name>
    <name type="common">Charcoal tree</name>
    <name type="synonym">Celtis orientalis</name>
    <dbReference type="NCBI Taxonomy" id="63057"/>
    <lineage>
        <taxon>Eukaryota</taxon>
        <taxon>Viridiplantae</taxon>
        <taxon>Streptophyta</taxon>
        <taxon>Embryophyta</taxon>
        <taxon>Tracheophyta</taxon>
        <taxon>Spermatophyta</taxon>
        <taxon>Magnoliopsida</taxon>
        <taxon>eudicotyledons</taxon>
        <taxon>Gunneridae</taxon>
        <taxon>Pentapetalae</taxon>
        <taxon>rosids</taxon>
        <taxon>fabids</taxon>
        <taxon>Rosales</taxon>
        <taxon>Cannabaceae</taxon>
        <taxon>Trema</taxon>
    </lineage>
</organism>
<dbReference type="Proteomes" id="UP000237000">
    <property type="component" value="Unassembled WGS sequence"/>
</dbReference>